<name>A0A8T2VEY7_CERRI</name>
<dbReference type="Gene3D" id="1.50.10.10">
    <property type="match status" value="1"/>
</dbReference>
<dbReference type="GO" id="GO:0005975">
    <property type="term" value="P:carbohydrate metabolic process"/>
    <property type="evidence" value="ECO:0007669"/>
    <property type="project" value="InterPro"/>
</dbReference>
<dbReference type="Proteomes" id="UP000825935">
    <property type="component" value="Chromosome 1"/>
</dbReference>
<protein>
    <recommendedName>
        <fullName evidence="6">NLGase</fullName>
    </recommendedName>
</protein>
<evidence type="ECO:0000313" key="5">
    <source>
        <dbReference type="Proteomes" id="UP000825935"/>
    </source>
</evidence>
<dbReference type="PANTHER" id="PTHR12654">
    <property type="entry name" value="BILE ACID BETA-GLUCOSIDASE-RELATED"/>
    <property type="match status" value="1"/>
</dbReference>
<dbReference type="OrthoDB" id="730489at2759"/>
<dbReference type="EMBL" id="CM035406">
    <property type="protein sequence ID" value="KAH7445900.1"/>
    <property type="molecule type" value="Genomic_DNA"/>
</dbReference>
<keyword evidence="5" id="KW-1185">Reference proteome</keyword>
<feature type="domain" description="Glycosyl-hydrolase family 116 catalytic region" evidence="2">
    <location>
        <begin position="611"/>
        <end position="972"/>
    </location>
</feature>
<dbReference type="InterPro" id="IPR006775">
    <property type="entry name" value="GH116_catalytic"/>
</dbReference>
<reference evidence="4" key="1">
    <citation type="submission" date="2021-08" db="EMBL/GenBank/DDBJ databases">
        <title>WGS assembly of Ceratopteris richardii.</title>
        <authorList>
            <person name="Marchant D.B."/>
            <person name="Chen G."/>
            <person name="Jenkins J."/>
            <person name="Shu S."/>
            <person name="Leebens-Mack J."/>
            <person name="Grimwood J."/>
            <person name="Schmutz J."/>
            <person name="Soltis P."/>
            <person name="Soltis D."/>
            <person name="Chen Z.-H."/>
        </authorList>
    </citation>
    <scope>NUCLEOTIDE SEQUENCE</scope>
    <source>
        <strain evidence="4">Whitten #5841</strain>
        <tissue evidence="4">Leaf</tissue>
    </source>
</reference>
<dbReference type="SUPFAM" id="SSF48208">
    <property type="entry name" value="Six-hairpin glycosidases"/>
    <property type="match status" value="1"/>
</dbReference>
<dbReference type="GO" id="GO:0008422">
    <property type="term" value="F:beta-glucosidase activity"/>
    <property type="evidence" value="ECO:0007669"/>
    <property type="project" value="TreeGrafter"/>
</dbReference>
<dbReference type="FunFam" id="1.50.10.10:FF:000006">
    <property type="entry name" value="Non-lysosomal glucosylceramidase"/>
    <property type="match status" value="1"/>
</dbReference>
<feature type="region of interest" description="Disordered" evidence="1">
    <location>
        <begin position="111"/>
        <end position="131"/>
    </location>
</feature>
<comment type="caution">
    <text evidence="4">The sequence shown here is derived from an EMBL/GenBank/DDBJ whole genome shotgun (WGS) entry which is preliminary data.</text>
</comment>
<dbReference type="Pfam" id="PF04685">
    <property type="entry name" value="DUF608"/>
    <property type="match status" value="1"/>
</dbReference>
<gene>
    <name evidence="4" type="ORF">KP509_01G027700</name>
</gene>
<dbReference type="AlphaFoldDB" id="A0A8T2VEY7"/>
<dbReference type="EMBL" id="CM035406">
    <property type="protein sequence ID" value="KAH7445902.1"/>
    <property type="molecule type" value="Genomic_DNA"/>
</dbReference>
<proteinExistence type="predicted"/>
<feature type="compositionally biased region" description="Low complexity" evidence="1">
    <location>
        <begin position="506"/>
        <end position="515"/>
    </location>
</feature>
<dbReference type="OMA" id="VMGEWAL"/>
<evidence type="ECO:0000259" key="3">
    <source>
        <dbReference type="Pfam" id="PF12215"/>
    </source>
</evidence>
<feature type="region of interest" description="Disordered" evidence="1">
    <location>
        <begin position="497"/>
        <end position="522"/>
    </location>
</feature>
<evidence type="ECO:0008006" key="6">
    <source>
        <dbReference type="Google" id="ProtNLM"/>
    </source>
</evidence>
<feature type="domain" description="Glycosyl-hydrolase family 116 N-terminal" evidence="3">
    <location>
        <begin position="129"/>
        <end position="448"/>
    </location>
</feature>
<dbReference type="Pfam" id="PF12215">
    <property type="entry name" value="Glyco_hydr_116N"/>
    <property type="match status" value="1"/>
</dbReference>
<accession>A0A8T2VEY7</accession>
<evidence type="ECO:0000259" key="2">
    <source>
        <dbReference type="Pfam" id="PF04685"/>
    </source>
</evidence>
<evidence type="ECO:0000256" key="1">
    <source>
        <dbReference type="SAM" id="MobiDB-lite"/>
    </source>
</evidence>
<dbReference type="InterPro" id="IPR008928">
    <property type="entry name" value="6-hairpin_glycosidase_sf"/>
</dbReference>
<dbReference type="InterPro" id="IPR012341">
    <property type="entry name" value="6hp_glycosidase-like_sf"/>
</dbReference>
<dbReference type="InterPro" id="IPR024462">
    <property type="entry name" value="GH116_N"/>
</dbReference>
<evidence type="ECO:0000313" key="4">
    <source>
        <dbReference type="EMBL" id="KAH7445902.1"/>
    </source>
</evidence>
<dbReference type="InterPro" id="IPR052566">
    <property type="entry name" value="Non-lysos_glucosylceramidase"/>
</dbReference>
<dbReference type="PANTHER" id="PTHR12654:SF0">
    <property type="entry name" value="NON-LYSOSOMAL GLUCOSYLCERAMIDASE"/>
    <property type="match status" value="1"/>
</dbReference>
<sequence>MKPSHASAFPRKRRLSPPLMERIQDLVAAGTNIFHHEKKPCWPLNSFVNRTALHALEPDAGSPPSHAWRRKLDSHANFLKEFTLTFMETFRMIRLGLRVWQYARSERAKGRKAPIDPFRTGPKPVASNGVPLGGMGGGSINRGFRGEFHQFQLLPGVCKEEAVPGNQFSVFVSRTNGRRYSSVLATGMSEHKWKKDDSMGVGSWDWNLDGQHCSYHALFPRAWTIYDGEPDPELKISCRQISPFIPHNYKESSLPACVFSYTIVNTGKEDAAVSLLFTWTNSIGGNSEYSGGHYNCPFVEEDGVRGALLYHKTGNGSPLTFAIAAQEKPDVSVTVCPTFSFVGKKKCVSSKQMWSQMKEHGSFAPRNWDLKPSPPSSQGSSIGAAVAAKVIVPSHEKKHVVFALVWDSPEVKFVKGKSYHRRYTQFYGVDGKAAKNLAHDAICGYQEWEQEIERWQSPTLNDENLPEWYKVTLFNELYYLVGGGTIWTDGLGPVKKNMKDEEDDQSSSTSYYSDDVPSDPEDCLEAKQVSHQAREIGSGLLNNEDVNKATVCASGIISSSPDSHPGQDSSSDMPPIVTVKSLSEIKKSNSTTSFQLLHGTSLLRDDEENVGQFLYLEGVEYLMWSTYDVHFYASFALLSLFPELELSIQRDFAAATLSHSNEKVQFLAEGETGIRKVLGAVPHDLGLHDPWNELNAYNLHDTSRWKDLNPKFVLQVYRDFVATGRKSFARAVWPAVYTAMAYMDQFDKDRDCMIENDGFPDQTYDTWSVTGVSAYCGGLWLAALQAAAALAVVVDDDNAAKHFRSKFSQAKKVYEKKLWNGLYFNYDEGTVGRSTSIQADQMAGQWYTRTCGLPAIFDDYKARRALQTVFQYNVLMMNDGKMGAVNGMNPDGSIDDSCMQSREIWTGTTYAVAAAMIHEGLVEEAFRTAEGVVRAGWSNDGFGYWFQTPEAWTASGEFRSLAYMRPLAIWAMHWALYPPKTVLEAPVVPSMEKDEELHHHVDFTRIAEVLRIIPKAQAESFSALLQSLYECVCRRRNIQ</sequence>
<organism evidence="4 5">
    <name type="scientific">Ceratopteris richardii</name>
    <name type="common">Triangle waterfern</name>
    <dbReference type="NCBI Taxonomy" id="49495"/>
    <lineage>
        <taxon>Eukaryota</taxon>
        <taxon>Viridiplantae</taxon>
        <taxon>Streptophyta</taxon>
        <taxon>Embryophyta</taxon>
        <taxon>Tracheophyta</taxon>
        <taxon>Polypodiopsida</taxon>
        <taxon>Polypodiidae</taxon>
        <taxon>Polypodiales</taxon>
        <taxon>Pteridineae</taxon>
        <taxon>Pteridaceae</taxon>
        <taxon>Parkerioideae</taxon>
        <taxon>Ceratopteris</taxon>
    </lineage>
</organism>